<comment type="caution">
    <text evidence="1">The sequence shown here is derived from an EMBL/GenBank/DDBJ whole genome shotgun (WGS) entry which is preliminary data.</text>
</comment>
<dbReference type="Proteomes" id="UP000650466">
    <property type="component" value="Unassembled WGS sequence"/>
</dbReference>
<dbReference type="NCBIfam" id="TIGR01563">
    <property type="entry name" value="gp16_SPP1"/>
    <property type="match status" value="1"/>
</dbReference>
<sequence length="102" mass="11698">MMWRDVIYLLTATKTKNGYGEEVEGDPVRREVFANKKSVRQSEFYQALAVGMKPELVFEIQAIEYKGELKADFEGTVYHIIRTFSNNGETLELILSRFPMGG</sequence>
<keyword evidence="2" id="KW-1185">Reference proteome</keyword>
<dbReference type="EMBL" id="JACVVD010000004">
    <property type="protein sequence ID" value="MBD0381288.1"/>
    <property type="molecule type" value="Genomic_DNA"/>
</dbReference>
<protein>
    <submittedName>
        <fullName evidence="1">Phage head closure protein</fullName>
    </submittedName>
</protein>
<dbReference type="AlphaFoldDB" id="A0A926KQ67"/>
<evidence type="ECO:0000313" key="1">
    <source>
        <dbReference type="EMBL" id="MBD0381288.1"/>
    </source>
</evidence>
<dbReference type="RefSeq" id="WP_188175078.1">
    <property type="nucleotide sequence ID" value="NZ_JACVVD010000004.1"/>
</dbReference>
<accession>A0A926KQ67</accession>
<dbReference type="InterPro" id="IPR008767">
    <property type="entry name" value="Phage_SPP1_head-tail_adaptor"/>
</dbReference>
<evidence type="ECO:0000313" key="2">
    <source>
        <dbReference type="Proteomes" id="UP000650466"/>
    </source>
</evidence>
<name>A0A926KQ67_9BACL</name>
<organism evidence="1 2">
    <name type="scientific">Paenibacillus sedimenti</name>
    <dbReference type="NCBI Taxonomy" id="2770274"/>
    <lineage>
        <taxon>Bacteria</taxon>
        <taxon>Bacillati</taxon>
        <taxon>Bacillota</taxon>
        <taxon>Bacilli</taxon>
        <taxon>Bacillales</taxon>
        <taxon>Paenibacillaceae</taxon>
        <taxon>Paenibacillus</taxon>
    </lineage>
</organism>
<reference evidence="1" key="1">
    <citation type="submission" date="2020-09" db="EMBL/GenBank/DDBJ databases">
        <title>Draft Genome Sequence of Paenibacillus sp. WST5.</title>
        <authorList>
            <person name="Bao Z."/>
        </authorList>
    </citation>
    <scope>NUCLEOTIDE SEQUENCE</scope>
    <source>
        <strain evidence="1">WST5</strain>
    </source>
</reference>
<proteinExistence type="predicted"/>
<gene>
    <name evidence="1" type="ORF">ICC18_14275</name>
</gene>